<name>A0A4Y2MW47_ARAVE</name>
<evidence type="ECO:0008006" key="4">
    <source>
        <dbReference type="Google" id="ProtNLM"/>
    </source>
</evidence>
<protein>
    <recommendedName>
        <fullName evidence="4">Secreted protein</fullName>
    </recommendedName>
</protein>
<evidence type="ECO:0000313" key="3">
    <source>
        <dbReference type="Proteomes" id="UP000499080"/>
    </source>
</evidence>
<dbReference type="EMBL" id="BGPR01007834">
    <property type="protein sequence ID" value="GBN29876.1"/>
    <property type="molecule type" value="Genomic_DNA"/>
</dbReference>
<gene>
    <name evidence="2" type="ORF">AVEN_68445_1</name>
</gene>
<organism evidence="2 3">
    <name type="scientific">Araneus ventricosus</name>
    <name type="common">Orbweaver spider</name>
    <name type="synonym">Epeira ventricosa</name>
    <dbReference type="NCBI Taxonomy" id="182803"/>
    <lineage>
        <taxon>Eukaryota</taxon>
        <taxon>Metazoa</taxon>
        <taxon>Ecdysozoa</taxon>
        <taxon>Arthropoda</taxon>
        <taxon>Chelicerata</taxon>
        <taxon>Arachnida</taxon>
        <taxon>Araneae</taxon>
        <taxon>Araneomorphae</taxon>
        <taxon>Entelegynae</taxon>
        <taxon>Araneoidea</taxon>
        <taxon>Araneidae</taxon>
        <taxon>Araneus</taxon>
    </lineage>
</organism>
<keyword evidence="1" id="KW-0732">Signal</keyword>
<dbReference type="AlphaFoldDB" id="A0A4Y2MW47"/>
<sequence>MWRTKTAIILLLVISFIFSTEQAYQRTSSRSHAINKSPLSYVWEFRSVRSYVWRTAASFLQKNFPNIILNPFRIVLSP</sequence>
<proteinExistence type="predicted"/>
<accession>A0A4Y2MW47</accession>
<keyword evidence="3" id="KW-1185">Reference proteome</keyword>
<evidence type="ECO:0000256" key="1">
    <source>
        <dbReference type="SAM" id="SignalP"/>
    </source>
</evidence>
<feature type="signal peptide" evidence="1">
    <location>
        <begin position="1"/>
        <end position="23"/>
    </location>
</feature>
<dbReference type="Proteomes" id="UP000499080">
    <property type="component" value="Unassembled WGS sequence"/>
</dbReference>
<evidence type="ECO:0000313" key="2">
    <source>
        <dbReference type="EMBL" id="GBN29876.1"/>
    </source>
</evidence>
<reference evidence="2 3" key="1">
    <citation type="journal article" date="2019" name="Sci. Rep.">
        <title>Orb-weaving spider Araneus ventricosus genome elucidates the spidroin gene catalogue.</title>
        <authorList>
            <person name="Kono N."/>
            <person name="Nakamura H."/>
            <person name="Ohtoshi R."/>
            <person name="Moran D.A.P."/>
            <person name="Shinohara A."/>
            <person name="Yoshida Y."/>
            <person name="Fujiwara M."/>
            <person name="Mori M."/>
            <person name="Tomita M."/>
            <person name="Arakawa K."/>
        </authorList>
    </citation>
    <scope>NUCLEOTIDE SEQUENCE [LARGE SCALE GENOMIC DNA]</scope>
</reference>
<comment type="caution">
    <text evidence="2">The sequence shown here is derived from an EMBL/GenBank/DDBJ whole genome shotgun (WGS) entry which is preliminary data.</text>
</comment>
<feature type="chain" id="PRO_5021237443" description="Secreted protein" evidence="1">
    <location>
        <begin position="24"/>
        <end position="78"/>
    </location>
</feature>